<sequence length="118" mass="12919">MARDNFEDLLALIAVVRKGSLHRRQYVAVGRFTGGSAWRSVATVSCVDTCEHVGLRAADAQRALALVFDTKAAEPPKSRRSLNQRFKKSACDGLSNGRRCLHAAVLLAWHRLNSTAVT</sequence>
<reference evidence="1 2" key="2">
    <citation type="submission" date="2015-09" db="EMBL/GenBank/DDBJ databases">
        <title>Draft genome sequence of Xanthomonas oryzae pv. USA str. X11-5A.</title>
        <authorList>
            <person name="Knight B.M."/>
            <person name="Roberts D.P."/>
            <person name="Lin D."/>
            <person name="Hari K."/>
            <person name="Fletcher J."/>
            <person name="Melcher U."/>
            <person name="Blagden T."/>
            <person name="Winegar R.A."/>
        </authorList>
    </citation>
    <scope>NUCLEOTIDE SEQUENCE [LARGE SCALE GENOMIC DNA]</scope>
    <source>
        <strain evidence="1 2">X11-5A</strain>
    </source>
</reference>
<dbReference type="Proteomes" id="UP000036790">
    <property type="component" value="Unassembled WGS sequence"/>
</dbReference>
<gene>
    <name evidence="1" type="ORF">ADT25_07125</name>
</gene>
<reference evidence="1 2" key="1">
    <citation type="submission" date="2015-07" db="EMBL/GenBank/DDBJ databases">
        <authorList>
            <consortium name="Consortium for Microbial Forensics and Genomics (microFORGE)"/>
            <person name="Knight B.M."/>
            <person name="Roberts D.P."/>
            <person name="Lin D."/>
            <person name="Hari K."/>
            <person name="Fletcher J."/>
            <person name="Melcher U."/>
            <person name="Blagden T."/>
            <person name="Winegar R.A."/>
        </authorList>
    </citation>
    <scope>NUCLEOTIDE SEQUENCE [LARGE SCALE GENOMIC DNA]</scope>
    <source>
        <strain evidence="1 2">X11-5A</strain>
    </source>
</reference>
<protein>
    <submittedName>
        <fullName evidence="1">Uncharacterized protein</fullName>
    </submittedName>
</protein>
<dbReference type="EMBL" id="LHUJ01000142">
    <property type="protein sequence ID" value="KOR46081.1"/>
    <property type="molecule type" value="Genomic_DNA"/>
</dbReference>
<comment type="caution">
    <text evidence="1">The sequence shown here is derived from an EMBL/GenBank/DDBJ whole genome shotgun (WGS) entry which is preliminary data.</text>
</comment>
<proteinExistence type="predicted"/>
<dbReference type="RefSeq" id="WP_019302054.1">
    <property type="nucleotide sequence ID" value="NZ_CP036251.1"/>
</dbReference>
<name>A0AAP0ZMA1_9XANT</name>
<accession>A0AAP0ZMA1</accession>
<dbReference type="AlphaFoldDB" id="A0AAP0ZMA1"/>
<organism evidence="1 2">
    <name type="scientific">Xanthomonas oryzae</name>
    <dbReference type="NCBI Taxonomy" id="347"/>
    <lineage>
        <taxon>Bacteria</taxon>
        <taxon>Pseudomonadati</taxon>
        <taxon>Pseudomonadota</taxon>
        <taxon>Gammaproteobacteria</taxon>
        <taxon>Lysobacterales</taxon>
        <taxon>Lysobacteraceae</taxon>
        <taxon>Xanthomonas</taxon>
    </lineage>
</organism>
<evidence type="ECO:0000313" key="2">
    <source>
        <dbReference type="Proteomes" id="UP000036790"/>
    </source>
</evidence>
<evidence type="ECO:0000313" key="1">
    <source>
        <dbReference type="EMBL" id="KOR46081.1"/>
    </source>
</evidence>